<reference evidence="3 4" key="1">
    <citation type="submission" date="2020-02" db="EMBL/GenBank/DDBJ databases">
        <title>Draft genome sequence of Limisphaera ngatamarikiensis NGM72.4T, a thermophilic Verrucomicrobia grouped in subdivision 3.</title>
        <authorList>
            <person name="Carere C.R."/>
            <person name="Steen J."/>
            <person name="Hugenholtz P."/>
            <person name="Stott M.B."/>
        </authorList>
    </citation>
    <scope>NUCLEOTIDE SEQUENCE [LARGE SCALE GENOMIC DNA]</scope>
    <source>
        <strain evidence="3 4">NGM72.4</strain>
    </source>
</reference>
<organism evidence="3 4">
    <name type="scientific">Limisphaera ngatamarikiensis</name>
    <dbReference type="NCBI Taxonomy" id="1324935"/>
    <lineage>
        <taxon>Bacteria</taxon>
        <taxon>Pseudomonadati</taxon>
        <taxon>Verrucomicrobiota</taxon>
        <taxon>Verrucomicrobiia</taxon>
        <taxon>Limisphaerales</taxon>
        <taxon>Limisphaeraceae</taxon>
        <taxon>Limisphaera</taxon>
    </lineage>
</organism>
<gene>
    <name evidence="3" type="ORF">G4L39_13585</name>
</gene>
<dbReference type="EMBL" id="JAAKYA010000089">
    <property type="protein sequence ID" value="NGO40416.1"/>
    <property type="molecule type" value="Genomic_DNA"/>
</dbReference>
<feature type="transmembrane region" description="Helical" evidence="2">
    <location>
        <begin position="55"/>
        <end position="74"/>
    </location>
</feature>
<keyword evidence="4" id="KW-1185">Reference proteome</keyword>
<keyword evidence="2" id="KW-0812">Transmembrane</keyword>
<sequence>MEEPPVMGAGPEPQPVREEPPSPAFSLLGRMVNVFGVPGQVFEDLLRCRPHPGHWLLPALLGFWVGFVGTWWVWGMPAMRQFWMTRYRAAVEARVAAGSLDADRAGERVTRMERMLASPFFRVAVALDGGLQGGLRFLVWAGVGWGLGRWVWRRRVSWVRCCEVSGLASLIGLLGDVVTLLMMVPGDGLTDSVVGGPGMPGPGIQRWGWVQGFVQSLLGFWHLAVLGVGLSKLLGVDWIRVLWWLIGLRLLGSLLTLLATGWV</sequence>
<accession>A0A6M1RKX2</accession>
<name>A0A6M1RKX2_9BACT</name>
<dbReference type="AlphaFoldDB" id="A0A6M1RKX2"/>
<proteinExistence type="predicted"/>
<evidence type="ECO:0000313" key="3">
    <source>
        <dbReference type="EMBL" id="NGO40416.1"/>
    </source>
</evidence>
<feature type="transmembrane region" description="Helical" evidence="2">
    <location>
        <begin position="242"/>
        <end position="262"/>
    </location>
</feature>
<keyword evidence="2" id="KW-0472">Membrane</keyword>
<keyword evidence="2" id="KW-1133">Transmembrane helix</keyword>
<feature type="transmembrane region" description="Helical" evidence="2">
    <location>
        <begin position="164"/>
        <end position="184"/>
    </location>
</feature>
<dbReference type="RefSeq" id="WP_165108991.1">
    <property type="nucleotide sequence ID" value="NZ_JAAKYA010000089.1"/>
</dbReference>
<comment type="caution">
    <text evidence="3">The sequence shown here is derived from an EMBL/GenBank/DDBJ whole genome shotgun (WGS) entry which is preliminary data.</text>
</comment>
<evidence type="ECO:0008006" key="5">
    <source>
        <dbReference type="Google" id="ProtNLM"/>
    </source>
</evidence>
<evidence type="ECO:0000256" key="2">
    <source>
        <dbReference type="SAM" id="Phobius"/>
    </source>
</evidence>
<protein>
    <recommendedName>
        <fullName evidence="5">Yip1 domain-containing protein</fullName>
    </recommendedName>
</protein>
<feature type="transmembrane region" description="Helical" evidence="2">
    <location>
        <begin position="209"/>
        <end position="230"/>
    </location>
</feature>
<feature type="region of interest" description="Disordered" evidence="1">
    <location>
        <begin position="1"/>
        <end position="20"/>
    </location>
</feature>
<evidence type="ECO:0000313" key="4">
    <source>
        <dbReference type="Proteomes" id="UP000477311"/>
    </source>
</evidence>
<evidence type="ECO:0000256" key="1">
    <source>
        <dbReference type="SAM" id="MobiDB-lite"/>
    </source>
</evidence>
<dbReference type="Proteomes" id="UP000477311">
    <property type="component" value="Unassembled WGS sequence"/>
</dbReference>